<gene>
    <name evidence="2" type="ORF">SAMN05421636_101548</name>
</gene>
<name>A0A1G6X6B9_9FLAO</name>
<dbReference type="STRING" id="641691.SAMN05421636_101548"/>
<evidence type="ECO:0000313" key="3">
    <source>
        <dbReference type="Proteomes" id="UP000199109"/>
    </source>
</evidence>
<dbReference type="CDD" id="cd04301">
    <property type="entry name" value="NAT_SF"/>
    <property type="match status" value="1"/>
</dbReference>
<reference evidence="2 3" key="1">
    <citation type="submission" date="2016-10" db="EMBL/GenBank/DDBJ databases">
        <authorList>
            <person name="de Groot N.N."/>
        </authorList>
    </citation>
    <scope>NUCLEOTIDE SEQUENCE [LARGE SCALE GENOMIC DNA]</scope>
    <source>
        <strain evidence="2 3">DSM 23421</strain>
    </source>
</reference>
<dbReference type="GO" id="GO:0016747">
    <property type="term" value="F:acyltransferase activity, transferring groups other than amino-acyl groups"/>
    <property type="evidence" value="ECO:0007669"/>
    <property type="project" value="InterPro"/>
</dbReference>
<keyword evidence="3" id="KW-1185">Reference proteome</keyword>
<dbReference type="Pfam" id="PF13673">
    <property type="entry name" value="Acetyltransf_10"/>
    <property type="match status" value="1"/>
</dbReference>
<accession>A0A1G6X6B9</accession>
<dbReference type="InterPro" id="IPR000182">
    <property type="entry name" value="GNAT_dom"/>
</dbReference>
<protein>
    <submittedName>
        <fullName evidence="2">ElaA protein</fullName>
    </submittedName>
</protein>
<evidence type="ECO:0000313" key="2">
    <source>
        <dbReference type="EMBL" id="SDD73662.1"/>
    </source>
</evidence>
<organism evidence="2 3">
    <name type="scientific">Pricia antarctica</name>
    <dbReference type="NCBI Taxonomy" id="641691"/>
    <lineage>
        <taxon>Bacteria</taxon>
        <taxon>Pseudomonadati</taxon>
        <taxon>Bacteroidota</taxon>
        <taxon>Flavobacteriia</taxon>
        <taxon>Flavobacteriales</taxon>
        <taxon>Flavobacteriaceae</taxon>
        <taxon>Pricia</taxon>
    </lineage>
</organism>
<dbReference type="AlphaFoldDB" id="A0A1G6X6B9"/>
<dbReference type="InterPro" id="IPR016181">
    <property type="entry name" value="Acyl_CoA_acyltransferase"/>
</dbReference>
<dbReference type="Gene3D" id="3.40.630.30">
    <property type="match status" value="1"/>
</dbReference>
<evidence type="ECO:0000259" key="1">
    <source>
        <dbReference type="PROSITE" id="PS51186"/>
    </source>
</evidence>
<dbReference type="EMBL" id="FNAO01000001">
    <property type="protein sequence ID" value="SDD73662.1"/>
    <property type="molecule type" value="Genomic_DNA"/>
</dbReference>
<feature type="domain" description="N-acetyltransferase" evidence="1">
    <location>
        <begin position="34"/>
        <end position="174"/>
    </location>
</feature>
<dbReference type="Proteomes" id="UP000199109">
    <property type="component" value="Unassembled WGS sequence"/>
</dbReference>
<dbReference type="PROSITE" id="PS51186">
    <property type="entry name" value="GNAT"/>
    <property type="match status" value="1"/>
</dbReference>
<sequence>MYHVPTIRDASLPWLASVRTLGLETYFMIEIEVKTFKKLTNKELYELLRLRSEVFVVEQDCVYEDLDGKDQKALHVIGTKEGEIVAYARIFKSGDYTDEASIGRVVVKKNQRKFGYGKIIMKNAIHAVHDHFNENVIRVSAQMYLERFYHDLGFNQVGDGYLEDGIPHIGMVRK</sequence>
<dbReference type="SUPFAM" id="SSF55729">
    <property type="entry name" value="Acyl-CoA N-acyltransferases (Nat)"/>
    <property type="match status" value="1"/>
</dbReference>
<proteinExistence type="predicted"/>